<keyword evidence="2" id="KW-0732">Signal</keyword>
<proteinExistence type="predicted"/>
<feature type="signal peptide" evidence="2">
    <location>
        <begin position="1"/>
        <end position="19"/>
    </location>
</feature>
<dbReference type="SUPFAM" id="SSF56925">
    <property type="entry name" value="OMPA-like"/>
    <property type="match status" value="1"/>
</dbReference>
<reference evidence="3" key="1">
    <citation type="submission" date="2023-06" db="EMBL/GenBank/DDBJ databases">
        <title>Cytophagales bacterium Strain LB-30, isolated from soil.</title>
        <authorList>
            <person name="Liu B."/>
        </authorList>
    </citation>
    <scope>NUCLEOTIDE SEQUENCE</scope>
    <source>
        <strain evidence="3">LB-30</strain>
    </source>
</reference>
<dbReference type="RefSeq" id="WP_320004510.1">
    <property type="nucleotide sequence ID" value="NZ_JAUHJS010000005.1"/>
</dbReference>
<sequence>MNKLYFFVLIQFFSLSLLAQSPLTKDYTCVVQQEKRYLGGIGIKLGDPMSLSMKAYFLKRFGFELTAGLGMSGNFSTYMVQTLENDPQFEGFVYSTHDIDASYAAQARLMMHFPIPGGIPGLDAYLLAGYQMRYVELDYHYIFRPDPFTREAGRADYTTIDQGPELGLGIEYAFSGLPLAAFAEISALHKSNGIEQKIAPMGGIGFRFNIPAPELDKKPGYHKQMKARPKKRKR</sequence>
<protein>
    <recommendedName>
        <fullName evidence="5">Outer membrane protein beta-barrel domain-containing protein</fullName>
    </recommendedName>
</protein>
<evidence type="ECO:0008006" key="5">
    <source>
        <dbReference type="Google" id="ProtNLM"/>
    </source>
</evidence>
<dbReference type="Proteomes" id="UP001168552">
    <property type="component" value="Unassembled WGS sequence"/>
</dbReference>
<feature type="region of interest" description="Disordered" evidence="1">
    <location>
        <begin position="215"/>
        <end position="234"/>
    </location>
</feature>
<name>A0ABT8F692_9BACT</name>
<evidence type="ECO:0000313" key="4">
    <source>
        <dbReference type="Proteomes" id="UP001168552"/>
    </source>
</evidence>
<gene>
    <name evidence="3" type="ORF">QWY31_10710</name>
</gene>
<organism evidence="3 4">
    <name type="scientific">Shiella aurantiaca</name>
    <dbReference type="NCBI Taxonomy" id="3058365"/>
    <lineage>
        <taxon>Bacteria</taxon>
        <taxon>Pseudomonadati</taxon>
        <taxon>Bacteroidota</taxon>
        <taxon>Cytophagia</taxon>
        <taxon>Cytophagales</taxon>
        <taxon>Shiellaceae</taxon>
        <taxon>Shiella</taxon>
    </lineage>
</organism>
<dbReference type="EMBL" id="JAUHJS010000005">
    <property type="protein sequence ID" value="MDN4165975.1"/>
    <property type="molecule type" value="Genomic_DNA"/>
</dbReference>
<evidence type="ECO:0000313" key="3">
    <source>
        <dbReference type="EMBL" id="MDN4165975.1"/>
    </source>
</evidence>
<dbReference type="InterPro" id="IPR011250">
    <property type="entry name" value="OMP/PagP_B-barrel"/>
</dbReference>
<comment type="caution">
    <text evidence="3">The sequence shown here is derived from an EMBL/GenBank/DDBJ whole genome shotgun (WGS) entry which is preliminary data.</text>
</comment>
<accession>A0ABT8F692</accession>
<evidence type="ECO:0000256" key="2">
    <source>
        <dbReference type="SAM" id="SignalP"/>
    </source>
</evidence>
<evidence type="ECO:0000256" key="1">
    <source>
        <dbReference type="SAM" id="MobiDB-lite"/>
    </source>
</evidence>
<feature type="chain" id="PRO_5046783947" description="Outer membrane protein beta-barrel domain-containing protein" evidence="2">
    <location>
        <begin position="20"/>
        <end position="234"/>
    </location>
</feature>
<feature type="compositionally biased region" description="Basic residues" evidence="1">
    <location>
        <begin position="220"/>
        <end position="234"/>
    </location>
</feature>
<keyword evidence="4" id="KW-1185">Reference proteome</keyword>